<dbReference type="Gene3D" id="3.40.50.1370">
    <property type="entry name" value="Aspartate/ornithine carbamoyltransferase"/>
    <property type="match status" value="2"/>
</dbReference>
<accession>A0A1B7I2M7</accession>
<dbReference type="InterPro" id="IPR036901">
    <property type="entry name" value="Asp/Orn_carbamoylTrfase_sf"/>
</dbReference>
<feature type="binding site" evidence="7">
    <location>
        <position position="232"/>
    </location>
    <ligand>
        <name>L-ornithine</name>
        <dbReference type="ChEBI" id="CHEBI:46911"/>
    </ligand>
</feature>
<feature type="domain" description="Aspartate/ornithine carbamoyltransferase carbamoyl-P binding" evidence="9">
    <location>
        <begin position="7"/>
        <end position="147"/>
    </location>
</feature>
<dbReference type="GO" id="GO:0019240">
    <property type="term" value="P:citrulline biosynthetic process"/>
    <property type="evidence" value="ECO:0007669"/>
    <property type="project" value="UniProtKB-ARBA"/>
</dbReference>
<dbReference type="GO" id="GO:0005737">
    <property type="term" value="C:cytoplasm"/>
    <property type="evidence" value="ECO:0007669"/>
    <property type="project" value="UniProtKB-SubCell"/>
</dbReference>
<dbReference type="EC" id="2.1.3.3" evidence="3 7"/>
<organism evidence="10 11">
    <name type="scientific">Buttiauxella gaviniae ATCC 51604</name>
    <dbReference type="NCBI Taxonomy" id="1354253"/>
    <lineage>
        <taxon>Bacteria</taxon>
        <taxon>Pseudomonadati</taxon>
        <taxon>Pseudomonadota</taxon>
        <taxon>Gammaproteobacteria</taxon>
        <taxon>Enterobacterales</taxon>
        <taxon>Enterobacteriaceae</taxon>
        <taxon>Buttiauxella</taxon>
    </lineage>
</organism>
<evidence type="ECO:0000313" key="11">
    <source>
        <dbReference type="Proteomes" id="UP000078504"/>
    </source>
</evidence>
<evidence type="ECO:0000256" key="6">
    <source>
        <dbReference type="ARBA" id="ARBA00048772"/>
    </source>
</evidence>
<dbReference type="PRINTS" id="PR00102">
    <property type="entry name" value="OTCASE"/>
</dbReference>
<dbReference type="PANTHER" id="PTHR45753:SF4">
    <property type="entry name" value="ORNITHINE CARBAMOYLTRANSFERASE SUBUNIT F-RELATED"/>
    <property type="match status" value="1"/>
</dbReference>
<dbReference type="EMBL" id="LXEP01000015">
    <property type="protein sequence ID" value="OAT22389.1"/>
    <property type="molecule type" value="Genomic_DNA"/>
</dbReference>
<evidence type="ECO:0000256" key="7">
    <source>
        <dbReference type="HAMAP-Rule" id="MF_01109"/>
    </source>
</evidence>
<dbReference type="PATRIC" id="fig|1354253.4.peg.1714"/>
<feature type="binding site" evidence="7">
    <location>
        <begin position="236"/>
        <end position="237"/>
    </location>
    <ligand>
        <name>L-ornithine</name>
        <dbReference type="ChEBI" id="CHEBI:46911"/>
    </ligand>
</feature>
<comment type="similarity">
    <text evidence="2 7">Belongs to the aspartate/ornithine carbamoyltransferase superfamily. OTCase family.</text>
</comment>
<dbReference type="GO" id="GO:0016597">
    <property type="term" value="F:amino acid binding"/>
    <property type="evidence" value="ECO:0007669"/>
    <property type="project" value="InterPro"/>
</dbReference>
<dbReference type="InterPro" id="IPR002292">
    <property type="entry name" value="Orn/put_carbamltrans"/>
</dbReference>
<dbReference type="AlphaFoldDB" id="A0A1B7I2M7"/>
<reference evidence="10 11" key="1">
    <citation type="submission" date="2016-04" db="EMBL/GenBank/DDBJ databases">
        <title>ATOL: Assembling a taxonomically balanced genome-scale reconstruction of the evolutionary history of the Enterobacteriaceae.</title>
        <authorList>
            <person name="Plunkett G.III."/>
            <person name="Neeno-Eckwall E.C."/>
            <person name="Glasner J.D."/>
            <person name="Perna N.T."/>
        </authorList>
    </citation>
    <scope>NUCLEOTIDE SEQUENCE [LARGE SCALE GENOMIC DNA]</scope>
    <source>
        <strain evidence="10 11">ATCC 51604</strain>
    </source>
</reference>
<keyword evidence="4 7" id="KW-0963">Cytoplasm</keyword>
<dbReference type="NCBIfam" id="TIGR00658">
    <property type="entry name" value="orni_carb_tr"/>
    <property type="match status" value="1"/>
</dbReference>
<gene>
    <name evidence="10" type="ORF">M977_01684</name>
</gene>
<feature type="binding site" evidence="7">
    <location>
        <begin position="56"/>
        <end position="59"/>
    </location>
    <ligand>
        <name>carbamoyl phosphate</name>
        <dbReference type="ChEBI" id="CHEBI:58228"/>
    </ligand>
</feature>
<evidence type="ECO:0000256" key="2">
    <source>
        <dbReference type="ARBA" id="ARBA00007805"/>
    </source>
</evidence>
<protein>
    <recommendedName>
        <fullName evidence="3 7">Ornithine carbamoyltransferase</fullName>
        <shortName evidence="7">OTCase</shortName>
        <ecNumber evidence="3 7">2.1.3.3</ecNumber>
    </recommendedName>
</protein>
<dbReference type="InterPro" id="IPR006131">
    <property type="entry name" value="Asp_carbamoyltransf_Asp/Orn-bd"/>
</dbReference>
<evidence type="ECO:0000256" key="4">
    <source>
        <dbReference type="ARBA" id="ARBA00022490"/>
    </source>
</evidence>
<dbReference type="NCBIfam" id="NF003286">
    <property type="entry name" value="PRK04284.1"/>
    <property type="match status" value="1"/>
</dbReference>
<dbReference type="HAMAP" id="MF_01109">
    <property type="entry name" value="OTCase"/>
    <property type="match status" value="1"/>
</dbReference>
<dbReference type="Pfam" id="PF02729">
    <property type="entry name" value="OTCace_N"/>
    <property type="match status" value="1"/>
</dbReference>
<dbReference type="InterPro" id="IPR006130">
    <property type="entry name" value="Asp/Orn_carbamoylTrfase"/>
</dbReference>
<comment type="catalytic activity">
    <reaction evidence="6 7">
        <text>carbamoyl phosphate + L-ornithine = L-citrulline + phosphate + H(+)</text>
        <dbReference type="Rhea" id="RHEA:19513"/>
        <dbReference type="ChEBI" id="CHEBI:15378"/>
        <dbReference type="ChEBI" id="CHEBI:43474"/>
        <dbReference type="ChEBI" id="CHEBI:46911"/>
        <dbReference type="ChEBI" id="CHEBI:57743"/>
        <dbReference type="ChEBI" id="CHEBI:58228"/>
        <dbReference type="EC" id="2.1.3.3"/>
    </reaction>
</comment>
<name>A0A1B7I2M7_9ENTR</name>
<dbReference type="NCBIfam" id="NF009213">
    <property type="entry name" value="PRK12562.1"/>
    <property type="match status" value="1"/>
</dbReference>
<keyword evidence="5 7" id="KW-0808">Transferase</keyword>
<comment type="caution">
    <text evidence="10">The sequence shown here is derived from an EMBL/GenBank/DDBJ whole genome shotgun (WGS) entry which is preliminary data.</text>
</comment>
<dbReference type="PANTHER" id="PTHR45753">
    <property type="entry name" value="ORNITHINE CARBAMOYLTRANSFERASE, MITOCHONDRIAL"/>
    <property type="match status" value="1"/>
</dbReference>
<feature type="binding site" evidence="7">
    <location>
        <begin position="274"/>
        <end position="275"/>
    </location>
    <ligand>
        <name>carbamoyl phosphate</name>
        <dbReference type="ChEBI" id="CHEBI:58228"/>
    </ligand>
</feature>
<evidence type="ECO:0000256" key="3">
    <source>
        <dbReference type="ARBA" id="ARBA00013007"/>
    </source>
</evidence>
<sequence>MSHFYQKHFLKLLDFTPAQLHELLALSAKLKNDNKKGIEVQHLTGKNIALIFEKDSTRTRCSFEVAAFDQGARVTYLGPSGSQIGHKESIKDTARVLGRMYDGIQYRGFGQEIVETLAQHAGVPVWNGLTNEYHPTQLLADLLTMQEHMPGKTFKEMTLVYAGDARNNMGNSMLEAAALTGLNLCLVAPQACWPDEKLVAECQAMAAHNGGKITLTEDIAPGVKGADFIYTDVWVSMGEAKEKWAERINLLRPYQVNSTMLALTGNPQVKFLHCLPAFHDDQTTLGKQMAEQYGLHGGMEVTDEVFESANSVVFDQAENRMHTIKAVMVATLADI</sequence>
<dbReference type="PRINTS" id="PR00100">
    <property type="entry name" value="AOTCASE"/>
</dbReference>
<dbReference type="SUPFAM" id="SSF53671">
    <property type="entry name" value="Aspartate/ornithine carbamoyltransferase"/>
    <property type="match status" value="1"/>
</dbReference>
<evidence type="ECO:0000313" key="10">
    <source>
        <dbReference type="EMBL" id="OAT22389.1"/>
    </source>
</evidence>
<dbReference type="Proteomes" id="UP000078504">
    <property type="component" value="Unassembled WGS sequence"/>
</dbReference>
<dbReference type="RefSeq" id="WP_064513997.1">
    <property type="nucleotide sequence ID" value="NZ_LXEP01000015.1"/>
</dbReference>
<proteinExistence type="inferred from homology"/>
<feature type="domain" description="Aspartate/ornithine carbamoyltransferase Asp/Orn-binding" evidence="8">
    <location>
        <begin position="156"/>
        <end position="330"/>
    </location>
</feature>
<dbReference type="InterPro" id="IPR006132">
    <property type="entry name" value="Asp/Orn_carbamoyltranf_P-bd"/>
</dbReference>
<evidence type="ECO:0000256" key="1">
    <source>
        <dbReference type="ARBA" id="ARBA00004496"/>
    </source>
</evidence>
<feature type="binding site" evidence="7">
    <location>
        <position position="320"/>
    </location>
    <ligand>
        <name>carbamoyl phosphate</name>
        <dbReference type="ChEBI" id="CHEBI:58228"/>
    </ligand>
</feature>
<dbReference type="GO" id="GO:0042450">
    <property type="term" value="P:L-arginine biosynthetic process via ornithine"/>
    <property type="evidence" value="ECO:0007669"/>
    <property type="project" value="UniProtKB-UniRule"/>
</dbReference>
<dbReference type="FunFam" id="3.40.50.1370:FF:000004">
    <property type="entry name" value="Ornithine carbamoyltransferase"/>
    <property type="match status" value="1"/>
</dbReference>
<evidence type="ECO:0000259" key="8">
    <source>
        <dbReference type="Pfam" id="PF00185"/>
    </source>
</evidence>
<evidence type="ECO:0000259" key="9">
    <source>
        <dbReference type="Pfam" id="PF02729"/>
    </source>
</evidence>
<feature type="binding site" evidence="7">
    <location>
        <begin position="134"/>
        <end position="137"/>
    </location>
    <ligand>
        <name>carbamoyl phosphate</name>
        <dbReference type="ChEBI" id="CHEBI:58228"/>
    </ligand>
</feature>
<dbReference type="InterPro" id="IPR024904">
    <property type="entry name" value="OTCase_ArgI"/>
</dbReference>
<feature type="binding site" evidence="7">
    <location>
        <position position="83"/>
    </location>
    <ligand>
        <name>carbamoyl phosphate</name>
        <dbReference type="ChEBI" id="CHEBI:58228"/>
    </ligand>
</feature>
<dbReference type="Pfam" id="PF00185">
    <property type="entry name" value="OTCace"/>
    <property type="match status" value="1"/>
</dbReference>
<dbReference type="PROSITE" id="PS00097">
    <property type="entry name" value="CARBAMOYLTRANSFERASE"/>
    <property type="match status" value="1"/>
</dbReference>
<evidence type="ECO:0000256" key="5">
    <source>
        <dbReference type="ARBA" id="ARBA00022679"/>
    </source>
</evidence>
<dbReference type="GO" id="GO:0004585">
    <property type="term" value="F:ornithine carbamoyltransferase activity"/>
    <property type="evidence" value="ECO:0007669"/>
    <property type="project" value="UniProtKB-UniRule"/>
</dbReference>
<feature type="binding site" evidence="7">
    <location>
        <position position="168"/>
    </location>
    <ligand>
        <name>L-ornithine</name>
        <dbReference type="ChEBI" id="CHEBI:46911"/>
    </ligand>
</feature>
<feature type="binding site" evidence="7">
    <location>
        <position position="107"/>
    </location>
    <ligand>
        <name>carbamoyl phosphate</name>
        <dbReference type="ChEBI" id="CHEBI:58228"/>
    </ligand>
</feature>
<comment type="subcellular location">
    <subcellularLocation>
        <location evidence="1 7">Cytoplasm</location>
    </subcellularLocation>
</comment>